<evidence type="ECO:0000256" key="1">
    <source>
        <dbReference type="ARBA" id="ARBA00005820"/>
    </source>
</evidence>
<dbReference type="EMBL" id="SMKP01000189">
    <property type="protein sequence ID" value="TDD13027.1"/>
    <property type="molecule type" value="Genomic_DNA"/>
</dbReference>
<dbReference type="InterPro" id="IPR011990">
    <property type="entry name" value="TPR-like_helical_dom_sf"/>
</dbReference>
<dbReference type="Gene3D" id="3.40.50.300">
    <property type="entry name" value="P-loop containing nucleotide triphosphate hydrolases"/>
    <property type="match status" value="1"/>
</dbReference>
<dbReference type="Pfam" id="PF00931">
    <property type="entry name" value="NB-ARC"/>
    <property type="match status" value="1"/>
</dbReference>
<evidence type="ECO:0000256" key="4">
    <source>
        <dbReference type="ARBA" id="ARBA00023163"/>
    </source>
</evidence>
<keyword evidence="2" id="KW-0805">Transcription regulation</keyword>
<evidence type="ECO:0000256" key="5">
    <source>
        <dbReference type="PROSITE-ProRule" id="PRU01091"/>
    </source>
</evidence>
<evidence type="ECO:0000256" key="2">
    <source>
        <dbReference type="ARBA" id="ARBA00023015"/>
    </source>
</evidence>
<dbReference type="Gene3D" id="1.25.40.10">
    <property type="entry name" value="Tetratricopeptide repeat domain"/>
    <property type="match status" value="1"/>
</dbReference>
<evidence type="ECO:0000313" key="7">
    <source>
        <dbReference type="EMBL" id="TDD13027.1"/>
    </source>
</evidence>
<feature type="domain" description="OmpR/PhoB-type" evidence="6">
    <location>
        <begin position="9"/>
        <end position="116"/>
    </location>
</feature>
<dbReference type="PANTHER" id="PTHR35807:SF1">
    <property type="entry name" value="TRANSCRIPTIONAL REGULATOR REDD"/>
    <property type="match status" value="1"/>
</dbReference>
<proteinExistence type="inferred from homology"/>
<dbReference type="InterPro" id="IPR016032">
    <property type="entry name" value="Sig_transdc_resp-reg_C-effctor"/>
</dbReference>
<comment type="caution">
    <text evidence="7">The sequence shown here is derived from an EMBL/GenBank/DDBJ whole genome shotgun (WGS) entry which is preliminary data.</text>
</comment>
<dbReference type="SUPFAM" id="SSF46894">
    <property type="entry name" value="C-terminal effector domain of the bipartite response regulators"/>
    <property type="match status" value="1"/>
</dbReference>
<dbReference type="InterPro" id="IPR036388">
    <property type="entry name" value="WH-like_DNA-bd_sf"/>
</dbReference>
<dbReference type="AlphaFoldDB" id="A0A4R4W7P9"/>
<dbReference type="PROSITE" id="PS51755">
    <property type="entry name" value="OMPR_PHOB"/>
    <property type="match status" value="1"/>
</dbReference>
<dbReference type="GO" id="GO:0043531">
    <property type="term" value="F:ADP binding"/>
    <property type="evidence" value="ECO:0007669"/>
    <property type="project" value="InterPro"/>
</dbReference>
<evidence type="ECO:0000313" key="8">
    <source>
        <dbReference type="Proteomes" id="UP000294543"/>
    </source>
</evidence>
<dbReference type="SUPFAM" id="SSF48452">
    <property type="entry name" value="TPR-like"/>
    <property type="match status" value="1"/>
</dbReference>
<organism evidence="7 8">
    <name type="scientific">Nonomuraea diastatica</name>
    <dbReference type="NCBI Taxonomy" id="1848329"/>
    <lineage>
        <taxon>Bacteria</taxon>
        <taxon>Bacillati</taxon>
        <taxon>Actinomycetota</taxon>
        <taxon>Actinomycetes</taxon>
        <taxon>Streptosporangiales</taxon>
        <taxon>Streptosporangiaceae</taxon>
        <taxon>Nonomuraea</taxon>
    </lineage>
</organism>
<evidence type="ECO:0000256" key="3">
    <source>
        <dbReference type="ARBA" id="ARBA00023125"/>
    </source>
</evidence>
<keyword evidence="8" id="KW-1185">Reference proteome</keyword>
<feature type="DNA-binding region" description="OmpR/PhoB-type" evidence="5">
    <location>
        <begin position="9"/>
        <end position="116"/>
    </location>
</feature>
<keyword evidence="3 5" id="KW-0238">DNA-binding</keyword>
<dbReference type="Pfam" id="PF00486">
    <property type="entry name" value="Trans_reg_C"/>
    <property type="match status" value="1"/>
</dbReference>
<dbReference type="InterPro" id="IPR051677">
    <property type="entry name" value="AfsR-DnrI-RedD_regulator"/>
</dbReference>
<dbReference type="OrthoDB" id="5521887at2"/>
<dbReference type="Gene3D" id="1.10.10.10">
    <property type="entry name" value="Winged helix-like DNA-binding domain superfamily/Winged helix DNA-binding domain"/>
    <property type="match status" value="1"/>
</dbReference>
<dbReference type="InterPro" id="IPR001867">
    <property type="entry name" value="OmpR/PhoB-type_DNA-bd"/>
</dbReference>
<dbReference type="Pfam" id="PF03704">
    <property type="entry name" value="BTAD"/>
    <property type="match status" value="1"/>
</dbReference>
<dbReference type="SMART" id="SM01043">
    <property type="entry name" value="BTAD"/>
    <property type="match status" value="1"/>
</dbReference>
<dbReference type="Proteomes" id="UP000294543">
    <property type="component" value="Unassembled WGS sequence"/>
</dbReference>
<name>A0A4R4W7P9_9ACTN</name>
<dbReference type="InterPro" id="IPR027417">
    <property type="entry name" value="P-loop_NTPase"/>
</dbReference>
<gene>
    <name evidence="7" type="ORF">E1294_42580</name>
</gene>
<reference evidence="7 8" key="1">
    <citation type="submission" date="2019-03" db="EMBL/GenBank/DDBJ databases">
        <title>Draft genome sequences of novel Actinobacteria.</title>
        <authorList>
            <person name="Sahin N."/>
            <person name="Ay H."/>
            <person name="Saygin H."/>
        </authorList>
    </citation>
    <scope>NUCLEOTIDE SEQUENCE [LARGE SCALE GENOMIC DNA]</scope>
    <source>
        <strain evidence="7 8">KC712</strain>
    </source>
</reference>
<protein>
    <recommendedName>
        <fullName evidence="6">OmpR/PhoB-type domain-containing protein</fullName>
    </recommendedName>
</protein>
<sequence length="639" mass="70548">MRAAVDPWGSKMAFADNDLSFNVLGPLEVYARGRLVGVGSPKHRVLLATLLLKAGSPVSNRELAVAVWGSHQPESPRRAVQLIVSRLRTLLGGASIATCTDGYLMDIRPERLDLGRFRYWLEQADLAASRSDLDMEAAALAEALVQWRGEPLVDVPSDLLKQHVARLAEQRLQALERRIDVELRLGHHLDLVDELLEATTQNPLRERFWAQRMTALHRSGRRAEALEVYHMGRQHIVAELGIEPGDEMRRLQGLILGHVPTDQDNPAVMLPVPRQLPSELPVFVGRKREIAELDRLITGEERESRPAVLISGTAGVGKTALALHWSRRAADQFPDGQLWVDLHGYDHRPMTSPEQALKSFLHALGVPEMAIPPDLDSRSALYRSLMDGRQALVVLDNARTAEQVRPLLPGSPCSAVIVTSRSQLTGLVAAECAHAMVLNVLSRHDSREMLIKRLGADRINAEPAATQRMVEQCARLPLTLAIAAARAAQQPHQSLQALADRLQATQESLDEFTDSDAAIDLRAVFSWSYRTLSKPAARLFRLLGLHPGTDVTAPTVASLAAVPLDEVRPLMNELTGAHLLTEYATSRYALHDLLHLYAAELARVHDSRADQEAALRRVRAHYRNIEPLPGSPADALVKV</sequence>
<dbReference type="InterPro" id="IPR005158">
    <property type="entry name" value="BTAD"/>
</dbReference>
<dbReference type="GO" id="GO:0003677">
    <property type="term" value="F:DNA binding"/>
    <property type="evidence" value="ECO:0007669"/>
    <property type="project" value="UniProtKB-UniRule"/>
</dbReference>
<dbReference type="PANTHER" id="PTHR35807">
    <property type="entry name" value="TRANSCRIPTIONAL REGULATOR REDD-RELATED"/>
    <property type="match status" value="1"/>
</dbReference>
<evidence type="ECO:0000259" key="6">
    <source>
        <dbReference type="PROSITE" id="PS51755"/>
    </source>
</evidence>
<dbReference type="GO" id="GO:0000160">
    <property type="term" value="P:phosphorelay signal transduction system"/>
    <property type="evidence" value="ECO:0007669"/>
    <property type="project" value="InterPro"/>
</dbReference>
<dbReference type="InterPro" id="IPR002182">
    <property type="entry name" value="NB-ARC"/>
</dbReference>
<keyword evidence="4" id="KW-0804">Transcription</keyword>
<dbReference type="SMART" id="SM00862">
    <property type="entry name" value="Trans_reg_C"/>
    <property type="match status" value="1"/>
</dbReference>
<dbReference type="CDD" id="cd15831">
    <property type="entry name" value="BTAD"/>
    <property type="match status" value="1"/>
</dbReference>
<comment type="similarity">
    <text evidence="1">Belongs to the AfsR/DnrI/RedD regulatory family.</text>
</comment>
<dbReference type="GO" id="GO:0006355">
    <property type="term" value="P:regulation of DNA-templated transcription"/>
    <property type="evidence" value="ECO:0007669"/>
    <property type="project" value="InterPro"/>
</dbReference>
<accession>A0A4R4W7P9</accession>
<dbReference type="SUPFAM" id="SSF52540">
    <property type="entry name" value="P-loop containing nucleoside triphosphate hydrolases"/>
    <property type="match status" value="1"/>
</dbReference>